<reference evidence="9" key="1">
    <citation type="journal article" date="2019" name="Int. J. Syst. Evol. Microbiol.">
        <title>The Global Catalogue of Microorganisms (GCM) 10K type strain sequencing project: providing services to taxonomists for standard genome sequencing and annotation.</title>
        <authorList>
            <consortium name="The Broad Institute Genomics Platform"/>
            <consortium name="The Broad Institute Genome Sequencing Center for Infectious Disease"/>
            <person name="Wu L."/>
            <person name="Ma J."/>
        </authorList>
    </citation>
    <scope>NUCLEOTIDE SEQUENCE [LARGE SCALE GENOMIC DNA]</scope>
    <source>
        <strain evidence="9">NBRC 101365</strain>
    </source>
</reference>
<feature type="domain" description="Glucose-methanol-choline oxidoreductase N-terminal" evidence="7">
    <location>
        <begin position="255"/>
        <end position="269"/>
    </location>
</feature>
<dbReference type="InterPro" id="IPR036188">
    <property type="entry name" value="FAD/NAD-bd_sf"/>
</dbReference>
<name>A0ABQ6CET8_9HYPH</name>
<comment type="similarity">
    <text evidence="2 5">Belongs to the GMC oxidoreductase family.</text>
</comment>
<evidence type="ECO:0000256" key="4">
    <source>
        <dbReference type="ARBA" id="ARBA00022827"/>
    </source>
</evidence>
<sequence length="546" mass="58749">MSEYDYIVVGAGSAGCVVAARLSESGRYKVLLLEAGPSDRRFWIQTPIGYGKTFHDPEVNWMYQTEAEPNLNGRTVYQPRGKVLGGSSSINAMVYSRGSAGDFDGWEAMGNPGWGWRDVLPAYRRLEDHALGAGPWHGAGGPLHVSTIASTAHPLTAIFIKAAQETGLPFTGDLNGESIEGIGYYQINTTTTGYRASTSRAYLWPAKGRENLRIETGALATKLLFEDRRCIGVAYRQKGRSIEARAGREVILSGGAINSPQLLQLSGVGPVDLLREAGVEPRHELPAVGANLQDHLCYDHVYRSRLPTLNQVLGPLMARLRVGLQYVVRSTGPLALSVNQGGGFIRTKPELPAPDIQLYFSPLSYERAVPGVRALTRPDLFPGFSTSISPCHPTSRGHIAIRSADPTAAPLIRPNYLATEHDVADMLTGARILRGLAKTHSFRNLIVEEKKPGIAVESDEELIADIRARAYSVFHPCGSCAMGPDAGQAVVDPRLRVHGLTGLRVIDASIFPAITSGNTNAPAIMVGEKGADLVLEDAGQSAEIAL</sequence>
<dbReference type="RefSeq" id="WP_284311122.1">
    <property type="nucleotide sequence ID" value="NZ_BSPC01000011.1"/>
</dbReference>
<evidence type="ECO:0000313" key="8">
    <source>
        <dbReference type="EMBL" id="GLS18304.1"/>
    </source>
</evidence>
<dbReference type="EMBL" id="BSPC01000011">
    <property type="protein sequence ID" value="GLS18304.1"/>
    <property type="molecule type" value="Genomic_DNA"/>
</dbReference>
<dbReference type="PROSITE" id="PS00623">
    <property type="entry name" value="GMC_OXRED_1"/>
    <property type="match status" value="1"/>
</dbReference>
<dbReference type="Proteomes" id="UP001156882">
    <property type="component" value="Unassembled WGS sequence"/>
</dbReference>
<evidence type="ECO:0000259" key="6">
    <source>
        <dbReference type="PROSITE" id="PS00623"/>
    </source>
</evidence>
<feature type="domain" description="Glucose-methanol-choline oxidoreductase N-terminal" evidence="6">
    <location>
        <begin position="81"/>
        <end position="104"/>
    </location>
</feature>
<dbReference type="PIRSF" id="PIRSF000137">
    <property type="entry name" value="Alcohol_oxidase"/>
    <property type="match status" value="1"/>
</dbReference>
<dbReference type="InterPro" id="IPR012132">
    <property type="entry name" value="GMC_OxRdtase"/>
</dbReference>
<dbReference type="SUPFAM" id="SSF54373">
    <property type="entry name" value="FAD-linked reductases, C-terminal domain"/>
    <property type="match status" value="1"/>
</dbReference>
<keyword evidence="3 5" id="KW-0285">Flavoprotein</keyword>
<dbReference type="PROSITE" id="PS00624">
    <property type="entry name" value="GMC_OXRED_2"/>
    <property type="match status" value="1"/>
</dbReference>
<dbReference type="PANTHER" id="PTHR11552">
    <property type="entry name" value="GLUCOSE-METHANOL-CHOLINE GMC OXIDOREDUCTASE"/>
    <property type="match status" value="1"/>
</dbReference>
<evidence type="ECO:0000256" key="5">
    <source>
        <dbReference type="RuleBase" id="RU003968"/>
    </source>
</evidence>
<dbReference type="Pfam" id="PF00732">
    <property type="entry name" value="GMC_oxred_N"/>
    <property type="match status" value="1"/>
</dbReference>
<organism evidence="8 9">
    <name type="scientific">Labrys miyagiensis</name>
    <dbReference type="NCBI Taxonomy" id="346912"/>
    <lineage>
        <taxon>Bacteria</taxon>
        <taxon>Pseudomonadati</taxon>
        <taxon>Pseudomonadota</taxon>
        <taxon>Alphaproteobacteria</taxon>
        <taxon>Hyphomicrobiales</taxon>
        <taxon>Xanthobacteraceae</taxon>
        <taxon>Labrys</taxon>
    </lineage>
</organism>
<dbReference type="InterPro" id="IPR007867">
    <property type="entry name" value="GMC_OxRtase_C"/>
</dbReference>
<gene>
    <name evidence="8" type="ORF">GCM10007874_13210</name>
</gene>
<evidence type="ECO:0000256" key="3">
    <source>
        <dbReference type="ARBA" id="ARBA00022630"/>
    </source>
</evidence>
<dbReference type="Gene3D" id="3.50.50.60">
    <property type="entry name" value="FAD/NAD(P)-binding domain"/>
    <property type="match status" value="1"/>
</dbReference>
<evidence type="ECO:0000313" key="9">
    <source>
        <dbReference type="Proteomes" id="UP001156882"/>
    </source>
</evidence>
<evidence type="ECO:0000256" key="2">
    <source>
        <dbReference type="ARBA" id="ARBA00010790"/>
    </source>
</evidence>
<comment type="cofactor">
    <cofactor evidence="1">
        <name>FAD</name>
        <dbReference type="ChEBI" id="CHEBI:57692"/>
    </cofactor>
</comment>
<dbReference type="PANTHER" id="PTHR11552:SF147">
    <property type="entry name" value="CHOLINE DEHYDROGENASE, MITOCHONDRIAL"/>
    <property type="match status" value="1"/>
</dbReference>
<evidence type="ECO:0000256" key="1">
    <source>
        <dbReference type="ARBA" id="ARBA00001974"/>
    </source>
</evidence>
<dbReference type="Gene3D" id="3.30.560.10">
    <property type="entry name" value="Glucose Oxidase, domain 3"/>
    <property type="match status" value="1"/>
</dbReference>
<comment type="caution">
    <text evidence="8">The sequence shown here is derived from an EMBL/GenBank/DDBJ whole genome shotgun (WGS) entry which is preliminary data.</text>
</comment>
<dbReference type="InterPro" id="IPR000172">
    <property type="entry name" value="GMC_OxRdtase_N"/>
</dbReference>
<keyword evidence="9" id="KW-1185">Reference proteome</keyword>
<proteinExistence type="inferred from homology"/>
<dbReference type="SUPFAM" id="SSF51905">
    <property type="entry name" value="FAD/NAD(P)-binding domain"/>
    <property type="match status" value="1"/>
</dbReference>
<keyword evidence="4 5" id="KW-0274">FAD</keyword>
<protein>
    <submittedName>
        <fullName evidence="8">Choline dehydrogenase</fullName>
    </submittedName>
</protein>
<dbReference type="Pfam" id="PF05199">
    <property type="entry name" value="GMC_oxred_C"/>
    <property type="match status" value="1"/>
</dbReference>
<accession>A0ABQ6CET8</accession>
<evidence type="ECO:0000259" key="7">
    <source>
        <dbReference type="PROSITE" id="PS00624"/>
    </source>
</evidence>